<sequence>MKPTDPPSQPSSLSISPKSSLDSSSPSHVFGPTGDSTNLPDRFARIAHRIACQAVVAPEESATLHHHLDCIESLLYPTSRFAQEGPVCHPPARSAAALTGAADIPPPAAASPSLAQLTALLDEATALNAELQQRRDESFRLYDRLTRECYRLTRRVSELEYEVYYL</sequence>
<keyword evidence="1" id="KW-0175">Coiled coil</keyword>
<evidence type="ECO:0000256" key="1">
    <source>
        <dbReference type="SAM" id="Coils"/>
    </source>
</evidence>
<dbReference type="Proteomes" id="UP000452235">
    <property type="component" value="Unassembled WGS sequence"/>
</dbReference>
<dbReference type="OrthoDB" id="4448936at2759"/>
<accession>A0A5M3Z127</accession>
<feature type="region of interest" description="Disordered" evidence="2">
    <location>
        <begin position="1"/>
        <end position="37"/>
    </location>
</feature>
<gene>
    <name evidence="3" type="ORF">ATEIFO6365_0006049300</name>
</gene>
<feature type="coiled-coil region" evidence="1">
    <location>
        <begin position="114"/>
        <end position="162"/>
    </location>
</feature>
<organism evidence="3 4">
    <name type="scientific">Aspergillus terreus</name>
    <dbReference type="NCBI Taxonomy" id="33178"/>
    <lineage>
        <taxon>Eukaryota</taxon>
        <taxon>Fungi</taxon>
        <taxon>Dikarya</taxon>
        <taxon>Ascomycota</taxon>
        <taxon>Pezizomycotina</taxon>
        <taxon>Eurotiomycetes</taxon>
        <taxon>Eurotiomycetidae</taxon>
        <taxon>Eurotiales</taxon>
        <taxon>Aspergillaceae</taxon>
        <taxon>Aspergillus</taxon>
        <taxon>Aspergillus subgen. Circumdati</taxon>
    </lineage>
</organism>
<evidence type="ECO:0000313" key="4">
    <source>
        <dbReference type="Proteomes" id="UP000452235"/>
    </source>
</evidence>
<name>A0A5M3Z127_ASPTE</name>
<protein>
    <submittedName>
        <fullName evidence="3">Uncharacterized protein</fullName>
    </submittedName>
</protein>
<comment type="caution">
    <text evidence="3">The sequence shown here is derived from an EMBL/GenBank/DDBJ whole genome shotgun (WGS) entry which is preliminary data.</text>
</comment>
<dbReference type="AlphaFoldDB" id="A0A5M3Z127"/>
<evidence type="ECO:0000313" key="3">
    <source>
        <dbReference type="EMBL" id="GFF17156.1"/>
    </source>
</evidence>
<dbReference type="EMBL" id="BLJY01000006">
    <property type="protein sequence ID" value="GFF17156.1"/>
    <property type="molecule type" value="Genomic_DNA"/>
</dbReference>
<feature type="compositionally biased region" description="Low complexity" evidence="2">
    <location>
        <begin position="10"/>
        <end position="27"/>
    </location>
</feature>
<evidence type="ECO:0000256" key="2">
    <source>
        <dbReference type="SAM" id="MobiDB-lite"/>
    </source>
</evidence>
<proteinExistence type="predicted"/>
<reference evidence="3 4" key="1">
    <citation type="submission" date="2020-01" db="EMBL/GenBank/DDBJ databases">
        <title>Aspergillus terreus IFO 6365 whole genome shotgun sequence.</title>
        <authorList>
            <person name="Kanamasa S."/>
            <person name="Takahashi H."/>
        </authorList>
    </citation>
    <scope>NUCLEOTIDE SEQUENCE [LARGE SCALE GENOMIC DNA]</scope>
    <source>
        <strain evidence="3 4">IFO 6365</strain>
    </source>
</reference>
<keyword evidence="4" id="KW-1185">Reference proteome</keyword>